<dbReference type="AlphaFoldDB" id="A0A822V243"/>
<sequence>MLIYSLLISVGRLLWRVWATLFCAFEACSTLIPVPVTGIQPMRVGAAEGLQSAQGLGLTGSL</sequence>
<name>A0A822V243_AGRTU</name>
<gene>
    <name evidence="1" type="ORF">AGR4A_Cc260057</name>
</gene>
<comment type="caution">
    <text evidence="1">The sequence shown here is derived from an EMBL/GenBank/DDBJ whole genome shotgun (WGS) entry which is preliminary data.</text>
</comment>
<accession>A0A822V243</accession>
<proteinExistence type="predicted"/>
<reference evidence="1 2" key="1">
    <citation type="submission" date="2016-01" db="EMBL/GenBank/DDBJ databases">
        <authorList>
            <person name="Regsiter A."/>
            <person name="william w."/>
        </authorList>
    </citation>
    <scope>NUCLEOTIDE SEQUENCE [LARGE SCALE GENOMIC DNA]</scope>
    <source>
        <strain evidence="1 2">B6</strain>
    </source>
</reference>
<dbReference type="Proteomes" id="UP000192074">
    <property type="component" value="Unassembled WGS sequence"/>
</dbReference>
<evidence type="ECO:0000313" key="1">
    <source>
        <dbReference type="EMBL" id="CVI17522.1"/>
    </source>
</evidence>
<organism evidence="1 2">
    <name type="scientific">Agrobacterium tumefaciens str. B6</name>
    <dbReference type="NCBI Taxonomy" id="1183423"/>
    <lineage>
        <taxon>Bacteria</taxon>
        <taxon>Pseudomonadati</taxon>
        <taxon>Pseudomonadota</taxon>
        <taxon>Alphaproteobacteria</taxon>
        <taxon>Hyphomicrobiales</taxon>
        <taxon>Rhizobiaceae</taxon>
        <taxon>Rhizobium/Agrobacterium group</taxon>
        <taxon>Agrobacterium</taxon>
        <taxon>Agrobacterium tumefaciens complex</taxon>
    </lineage>
</organism>
<protein>
    <submittedName>
        <fullName evidence="1">Uncharacterized protein</fullName>
    </submittedName>
</protein>
<evidence type="ECO:0000313" key="2">
    <source>
        <dbReference type="Proteomes" id="UP000192074"/>
    </source>
</evidence>
<dbReference type="EMBL" id="FCNL01000019">
    <property type="protein sequence ID" value="CVI17522.1"/>
    <property type="molecule type" value="Genomic_DNA"/>
</dbReference>